<keyword evidence="2" id="KW-1185">Reference proteome</keyword>
<accession>A0ACD3B4R5</accession>
<protein>
    <submittedName>
        <fullName evidence="1">Fungal hydrophobin</fullName>
    </submittedName>
</protein>
<gene>
    <name evidence="1" type="ORF">BDN72DRAFT_762318</name>
</gene>
<sequence length="120" mass="11934">MISKIIFAIISFFAFFQIAIAVPTPGGGGGSSSSTSQCNTGEVQCCNSVQSADDDGSQGLTGLLGILGLGDITGQVGLNCSPLSVIGVGGNSCSSQPVCCENNQFNGLINVGCTPINVNA</sequence>
<dbReference type="EMBL" id="ML208279">
    <property type="protein sequence ID" value="TFK73063.1"/>
    <property type="molecule type" value="Genomic_DNA"/>
</dbReference>
<evidence type="ECO:0000313" key="1">
    <source>
        <dbReference type="EMBL" id="TFK73063.1"/>
    </source>
</evidence>
<evidence type="ECO:0000313" key="2">
    <source>
        <dbReference type="Proteomes" id="UP000308600"/>
    </source>
</evidence>
<reference evidence="1 2" key="1">
    <citation type="journal article" date="2019" name="Nat. Ecol. Evol.">
        <title>Megaphylogeny resolves global patterns of mushroom evolution.</title>
        <authorList>
            <person name="Varga T."/>
            <person name="Krizsan K."/>
            <person name="Foldi C."/>
            <person name="Dima B."/>
            <person name="Sanchez-Garcia M."/>
            <person name="Sanchez-Ramirez S."/>
            <person name="Szollosi G.J."/>
            <person name="Szarkandi J.G."/>
            <person name="Papp V."/>
            <person name="Albert L."/>
            <person name="Andreopoulos W."/>
            <person name="Angelini C."/>
            <person name="Antonin V."/>
            <person name="Barry K.W."/>
            <person name="Bougher N.L."/>
            <person name="Buchanan P."/>
            <person name="Buyck B."/>
            <person name="Bense V."/>
            <person name="Catcheside P."/>
            <person name="Chovatia M."/>
            <person name="Cooper J."/>
            <person name="Damon W."/>
            <person name="Desjardin D."/>
            <person name="Finy P."/>
            <person name="Geml J."/>
            <person name="Haridas S."/>
            <person name="Hughes K."/>
            <person name="Justo A."/>
            <person name="Karasinski D."/>
            <person name="Kautmanova I."/>
            <person name="Kiss B."/>
            <person name="Kocsube S."/>
            <person name="Kotiranta H."/>
            <person name="LaButti K.M."/>
            <person name="Lechner B.E."/>
            <person name="Liimatainen K."/>
            <person name="Lipzen A."/>
            <person name="Lukacs Z."/>
            <person name="Mihaltcheva S."/>
            <person name="Morgado L.N."/>
            <person name="Niskanen T."/>
            <person name="Noordeloos M.E."/>
            <person name="Ohm R.A."/>
            <person name="Ortiz-Santana B."/>
            <person name="Ovrebo C."/>
            <person name="Racz N."/>
            <person name="Riley R."/>
            <person name="Savchenko A."/>
            <person name="Shiryaev A."/>
            <person name="Soop K."/>
            <person name="Spirin V."/>
            <person name="Szebenyi C."/>
            <person name="Tomsovsky M."/>
            <person name="Tulloss R.E."/>
            <person name="Uehling J."/>
            <person name="Grigoriev I.V."/>
            <person name="Vagvolgyi C."/>
            <person name="Papp T."/>
            <person name="Martin F.M."/>
            <person name="Miettinen O."/>
            <person name="Hibbett D.S."/>
            <person name="Nagy L.G."/>
        </authorList>
    </citation>
    <scope>NUCLEOTIDE SEQUENCE [LARGE SCALE GENOMIC DNA]</scope>
    <source>
        <strain evidence="1 2">NL-1719</strain>
    </source>
</reference>
<proteinExistence type="predicted"/>
<dbReference type="Proteomes" id="UP000308600">
    <property type="component" value="Unassembled WGS sequence"/>
</dbReference>
<name>A0ACD3B4R5_9AGAR</name>
<organism evidence="1 2">
    <name type="scientific">Pluteus cervinus</name>
    <dbReference type="NCBI Taxonomy" id="181527"/>
    <lineage>
        <taxon>Eukaryota</taxon>
        <taxon>Fungi</taxon>
        <taxon>Dikarya</taxon>
        <taxon>Basidiomycota</taxon>
        <taxon>Agaricomycotina</taxon>
        <taxon>Agaricomycetes</taxon>
        <taxon>Agaricomycetidae</taxon>
        <taxon>Agaricales</taxon>
        <taxon>Pluteineae</taxon>
        <taxon>Pluteaceae</taxon>
        <taxon>Pluteus</taxon>
    </lineage>
</organism>